<keyword evidence="2" id="KW-1185">Reference proteome</keyword>
<proteinExistence type="predicted"/>
<evidence type="ECO:0000313" key="1">
    <source>
        <dbReference type="EMBL" id="SHN55394.1"/>
    </source>
</evidence>
<reference evidence="1 2" key="1">
    <citation type="submission" date="2016-12" db="EMBL/GenBank/DDBJ databases">
        <authorList>
            <person name="Song W.-J."/>
            <person name="Kurnit D.M."/>
        </authorList>
    </citation>
    <scope>NUCLEOTIDE SEQUENCE [LARGE SCALE GENOMIC DNA]</scope>
    <source>
        <strain evidence="1 2">DSM 11393</strain>
    </source>
</reference>
<organism evidence="1 2">
    <name type="scientific">Desulfovibrio litoralis DSM 11393</name>
    <dbReference type="NCBI Taxonomy" id="1121455"/>
    <lineage>
        <taxon>Bacteria</taxon>
        <taxon>Pseudomonadati</taxon>
        <taxon>Thermodesulfobacteriota</taxon>
        <taxon>Desulfovibrionia</taxon>
        <taxon>Desulfovibrionales</taxon>
        <taxon>Desulfovibrionaceae</taxon>
        <taxon>Desulfovibrio</taxon>
    </lineage>
</organism>
<accession>A0A1M7SAH7</accession>
<dbReference type="PANTHER" id="PTHR35866:SF1">
    <property type="entry name" value="YKGJ FAMILY CYSTEINE CLUSTER PROTEIN"/>
    <property type="match status" value="1"/>
</dbReference>
<gene>
    <name evidence="1" type="ORF">SAMN02745728_00666</name>
</gene>
<evidence type="ECO:0000313" key="2">
    <source>
        <dbReference type="Proteomes" id="UP000186469"/>
    </source>
</evidence>
<dbReference type="InterPro" id="IPR005358">
    <property type="entry name" value="Puta_zinc/iron-chelating_dom"/>
</dbReference>
<dbReference type="Proteomes" id="UP000186469">
    <property type="component" value="Unassembled WGS sequence"/>
</dbReference>
<dbReference type="EMBL" id="FRDI01000003">
    <property type="protein sequence ID" value="SHN55394.1"/>
    <property type="molecule type" value="Genomic_DNA"/>
</dbReference>
<dbReference type="RefSeq" id="WP_072696358.1">
    <property type="nucleotide sequence ID" value="NZ_FRDI01000003.1"/>
</dbReference>
<name>A0A1M7SAH7_9BACT</name>
<dbReference type="PANTHER" id="PTHR35866">
    <property type="entry name" value="PUTATIVE-RELATED"/>
    <property type="match status" value="1"/>
</dbReference>
<sequence>MDKRSVFECKLCGICCEGSGGIVLSEKDLKRIAEHFRLDEKTFLSKYAEFHNAKWKIKTAEDGFCVFFKKGVGCDAHIARPDICRAWPFFRGNMIDKESFELAKDYCRGLRKDATHEEFVKEGRAELLKEGLLAKDRQKNACALCLDDF</sequence>
<evidence type="ECO:0008006" key="3">
    <source>
        <dbReference type="Google" id="ProtNLM"/>
    </source>
</evidence>
<dbReference type="STRING" id="1121455.SAMN02745728_00666"/>
<dbReference type="Pfam" id="PF03692">
    <property type="entry name" value="CxxCxxCC"/>
    <property type="match status" value="1"/>
</dbReference>
<dbReference type="AlphaFoldDB" id="A0A1M7SAH7"/>
<protein>
    <recommendedName>
        <fullName evidence="3">Zinc-or iron-chelating domain-containing protein</fullName>
    </recommendedName>
</protein>
<dbReference type="OrthoDB" id="9810361at2"/>